<gene>
    <name evidence="2" type="ORF">M0M42_04490</name>
</gene>
<evidence type="ECO:0000256" key="1">
    <source>
        <dbReference type="SAM" id="SignalP"/>
    </source>
</evidence>
<dbReference type="Pfam" id="PF11006">
    <property type="entry name" value="DUF2845"/>
    <property type="match status" value="1"/>
</dbReference>
<protein>
    <submittedName>
        <fullName evidence="2">DUF2845 domain-containing protein</fullName>
    </submittedName>
</protein>
<reference evidence="2 3" key="1">
    <citation type="submission" date="2022-04" db="EMBL/GenBank/DDBJ databases">
        <title>Pseudomonas knackmussii B09-2.</title>
        <authorList>
            <person name="Deng Y."/>
        </authorList>
    </citation>
    <scope>NUCLEOTIDE SEQUENCE [LARGE SCALE GENOMIC DNA]</scope>
    <source>
        <strain evidence="2 3">B09-2</strain>
    </source>
</reference>
<proteinExistence type="predicted"/>
<feature type="chain" id="PRO_5046210721" evidence="1">
    <location>
        <begin position="23"/>
        <end position="99"/>
    </location>
</feature>
<evidence type="ECO:0000313" key="3">
    <source>
        <dbReference type="Proteomes" id="UP000831189"/>
    </source>
</evidence>
<sequence length="99" mass="11251">MPTVARSVLLLMLTFTAPLSQADTLRCGSQLVSTGDRTFEVERKCGTPIQRDLIGYTLGRHARQELVLEEWLYGPNNGMLSILTFEGNRLIRIESRRDR</sequence>
<dbReference type="InterPro" id="IPR021268">
    <property type="entry name" value="DUF2845"/>
</dbReference>
<keyword evidence="1" id="KW-0732">Signal</keyword>
<evidence type="ECO:0000313" key="2">
    <source>
        <dbReference type="EMBL" id="UPQ83669.1"/>
    </source>
</evidence>
<feature type="signal peptide" evidence="1">
    <location>
        <begin position="1"/>
        <end position="22"/>
    </location>
</feature>
<accession>A0ABY4KSY1</accession>
<dbReference type="Proteomes" id="UP000831189">
    <property type="component" value="Chromosome"/>
</dbReference>
<name>A0ABY4KSY1_9PSED</name>
<organism evidence="2 3">
    <name type="scientific">Pseudomonas knackmussii</name>
    <dbReference type="NCBI Taxonomy" id="65741"/>
    <lineage>
        <taxon>Bacteria</taxon>
        <taxon>Pseudomonadati</taxon>
        <taxon>Pseudomonadota</taxon>
        <taxon>Gammaproteobacteria</taxon>
        <taxon>Pseudomonadales</taxon>
        <taxon>Pseudomonadaceae</taxon>
        <taxon>Pseudomonas</taxon>
    </lineage>
</organism>
<dbReference type="EMBL" id="CP096208">
    <property type="protein sequence ID" value="UPQ83669.1"/>
    <property type="molecule type" value="Genomic_DNA"/>
</dbReference>
<keyword evidence="3" id="KW-1185">Reference proteome</keyword>